<proteinExistence type="predicted"/>
<evidence type="ECO:0008006" key="8">
    <source>
        <dbReference type="Google" id="ProtNLM"/>
    </source>
</evidence>
<keyword evidence="5" id="KW-0539">Nucleus</keyword>
<evidence type="ECO:0000256" key="5">
    <source>
        <dbReference type="ARBA" id="ARBA00023242"/>
    </source>
</evidence>
<organism evidence="6 7">
    <name type="scientific">Penicillium malachiteum</name>
    <dbReference type="NCBI Taxonomy" id="1324776"/>
    <lineage>
        <taxon>Eukaryota</taxon>
        <taxon>Fungi</taxon>
        <taxon>Dikarya</taxon>
        <taxon>Ascomycota</taxon>
        <taxon>Pezizomycotina</taxon>
        <taxon>Eurotiomycetes</taxon>
        <taxon>Eurotiomycetidae</taxon>
        <taxon>Eurotiales</taxon>
        <taxon>Aspergillaceae</taxon>
        <taxon>Penicillium</taxon>
    </lineage>
</organism>
<keyword evidence="4" id="KW-0804">Transcription</keyword>
<keyword evidence="3" id="KW-0238">DNA-binding</keyword>
<dbReference type="AlphaFoldDB" id="A0AAD6HNM4"/>
<keyword evidence="2" id="KW-0805">Transcription regulation</keyword>
<dbReference type="CDD" id="cd12148">
    <property type="entry name" value="fungal_TF_MHR"/>
    <property type="match status" value="1"/>
</dbReference>
<accession>A0AAD6HNM4</accession>
<protein>
    <recommendedName>
        <fullName evidence="8">Transcription factor domain-containing protein</fullName>
    </recommendedName>
</protein>
<sequence length="479" mass="53697">MNNPLTKQFQAHDQYALGKRCIAFCQESAPFSALYHAVLALSCQRRAGGCFQPGRGTAWKPFKIAFCHYPKIISSKETLVHAQAIFARNTSFVQIDKSLTTQAARIVQVLGLNRAMYEGENMDLCQRVFWVAYELEKTQSFICDRDSILVDSNISIPAPQIPEAVFDGFDYFRGLCCLSRLLSNAQSSLFAISATLVPENTLVTSIDAFEVDLERWKDSIIDHFRPGSNLQANVMGSLFMESKLKINFHYYSAVIALARLKLSILTEDLIQKRQETEKRLLLASRVIIDLTRYIDVKTSTPIWILLSVPLSAIFILFDFVIHNPSHTETKSNIALLGVGAGYFCGVEFSWDGRLQFSLLSDLAQIARDYIQGLDDGTAARIMQPSQPCDGDTRAQPRLQDVICRQANVSYPSMRDQPQEYGAINENSYISSENTSIFLTESGFPDAFDLTNLFADDVSSYIDSFTTDFSHGTDSIFPDL</sequence>
<reference evidence="6" key="2">
    <citation type="submission" date="2023-01" db="EMBL/GenBank/DDBJ databases">
        <authorList>
            <person name="Petersen C."/>
        </authorList>
    </citation>
    <scope>NUCLEOTIDE SEQUENCE</scope>
    <source>
        <strain evidence="6">IBT 17514</strain>
    </source>
</reference>
<dbReference type="InterPro" id="IPR050987">
    <property type="entry name" value="AtrR-like"/>
</dbReference>
<dbReference type="Proteomes" id="UP001215712">
    <property type="component" value="Unassembled WGS sequence"/>
</dbReference>
<comment type="subcellular location">
    <subcellularLocation>
        <location evidence="1">Nucleus</location>
    </subcellularLocation>
</comment>
<dbReference type="GO" id="GO:0003677">
    <property type="term" value="F:DNA binding"/>
    <property type="evidence" value="ECO:0007669"/>
    <property type="project" value="UniProtKB-KW"/>
</dbReference>
<dbReference type="PANTHER" id="PTHR46910">
    <property type="entry name" value="TRANSCRIPTION FACTOR PDR1"/>
    <property type="match status" value="1"/>
</dbReference>
<dbReference type="GO" id="GO:0003700">
    <property type="term" value="F:DNA-binding transcription factor activity"/>
    <property type="evidence" value="ECO:0007669"/>
    <property type="project" value="InterPro"/>
</dbReference>
<keyword evidence="7" id="KW-1185">Reference proteome</keyword>
<dbReference type="GO" id="GO:0005634">
    <property type="term" value="C:nucleus"/>
    <property type="evidence" value="ECO:0007669"/>
    <property type="project" value="UniProtKB-SubCell"/>
</dbReference>
<evidence type="ECO:0000313" key="6">
    <source>
        <dbReference type="EMBL" id="KAJ5727696.1"/>
    </source>
</evidence>
<reference evidence="6" key="1">
    <citation type="journal article" date="2023" name="IMA Fungus">
        <title>Comparative genomic study of the Penicillium genus elucidates a diverse pangenome and 15 lateral gene transfer events.</title>
        <authorList>
            <person name="Petersen C."/>
            <person name="Sorensen T."/>
            <person name="Nielsen M.R."/>
            <person name="Sondergaard T.E."/>
            <person name="Sorensen J.L."/>
            <person name="Fitzpatrick D.A."/>
            <person name="Frisvad J.C."/>
            <person name="Nielsen K.L."/>
        </authorList>
    </citation>
    <scope>NUCLEOTIDE SEQUENCE</scope>
    <source>
        <strain evidence="6">IBT 17514</strain>
    </source>
</reference>
<evidence type="ECO:0000256" key="4">
    <source>
        <dbReference type="ARBA" id="ARBA00023163"/>
    </source>
</evidence>
<dbReference type="PANTHER" id="PTHR46910:SF37">
    <property type="entry name" value="ZN(II)2CYS6 TRANSCRIPTION FACTOR (EUROFUNG)"/>
    <property type="match status" value="1"/>
</dbReference>
<evidence type="ECO:0000313" key="7">
    <source>
        <dbReference type="Proteomes" id="UP001215712"/>
    </source>
</evidence>
<gene>
    <name evidence="6" type="ORF">N7493_005516</name>
</gene>
<evidence type="ECO:0000256" key="1">
    <source>
        <dbReference type="ARBA" id="ARBA00004123"/>
    </source>
</evidence>
<evidence type="ECO:0000256" key="2">
    <source>
        <dbReference type="ARBA" id="ARBA00023015"/>
    </source>
</evidence>
<evidence type="ECO:0000256" key="3">
    <source>
        <dbReference type="ARBA" id="ARBA00023125"/>
    </source>
</evidence>
<comment type="caution">
    <text evidence="6">The sequence shown here is derived from an EMBL/GenBank/DDBJ whole genome shotgun (WGS) entry which is preliminary data.</text>
</comment>
<name>A0AAD6HNM4_9EURO</name>
<dbReference type="EMBL" id="JAQJAN010000006">
    <property type="protein sequence ID" value="KAJ5727696.1"/>
    <property type="molecule type" value="Genomic_DNA"/>
</dbReference>